<keyword evidence="2" id="KW-1185">Reference proteome</keyword>
<sequence length="123" mass="13463">MLVTTGDVATILEDKYKIMELFFGMHQQEIADALADSAAGALENLLAGAPPNANPFGTAEGKIHDLFVKFLDNEELAGRDGIPTEAALKGVNHRLKISRGERRPSFIDTGLYQSSMLAWMEDR</sequence>
<reference evidence="1 2" key="1">
    <citation type="submission" date="2019-04" db="EMBL/GenBank/DDBJ databases">
        <authorList>
            <person name="Li M."/>
            <person name="Gao C."/>
        </authorList>
    </citation>
    <scope>NUCLEOTIDE SEQUENCE [LARGE SCALE GENOMIC DNA]</scope>
    <source>
        <strain evidence="1 2">BGMRC 2031</strain>
    </source>
</reference>
<dbReference type="EMBL" id="SZPQ01000063">
    <property type="protein sequence ID" value="TKI02743.1"/>
    <property type="molecule type" value="Genomic_DNA"/>
</dbReference>
<name>A0ABY2SF18_9HYPH</name>
<evidence type="ECO:0000313" key="2">
    <source>
        <dbReference type="Proteomes" id="UP000305202"/>
    </source>
</evidence>
<gene>
    <name evidence="1" type="ORF">FCN80_24145</name>
</gene>
<protein>
    <submittedName>
        <fullName evidence="1">Uncharacterized protein</fullName>
    </submittedName>
</protein>
<proteinExistence type="predicted"/>
<evidence type="ECO:0000313" key="1">
    <source>
        <dbReference type="EMBL" id="TKI02743.1"/>
    </source>
</evidence>
<accession>A0ABY2SF18</accession>
<organism evidence="1 2">
    <name type="scientific">Martelella alba</name>
    <dbReference type="NCBI Taxonomy" id="2590451"/>
    <lineage>
        <taxon>Bacteria</taxon>
        <taxon>Pseudomonadati</taxon>
        <taxon>Pseudomonadota</taxon>
        <taxon>Alphaproteobacteria</taxon>
        <taxon>Hyphomicrobiales</taxon>
        <taxon>Aurantimonadaceae</taxon>
        <taxon>Martelella</taxon>
    </lineage>
</organism>
<comment type="caution">
    <text evidence="1">The sequence shown here is derived from an EMBL/GenBank/DDBJ whole genome shotgun (WGS) entry which is preliminary data.</text>
</comment>
<dbReference type="Proteomes" id="UP000305202">
    <property type="component" value="Unassembled WGS sequence"/>
</dbReference>